<reference evidence="2" key="1">
    <citation type="submission" date="2016-04" db="EMBL/GenBank/DDBJ databases">
        <title>Cephalotus genome sequencing.</title>
        <authorList>
            <person name="Fukushima K."/>
            <person name="Hasebe M."/>
            <person name="Fang X."/>
        </authorList>
    </citation>
    <scope>NUCLEOTIDE SEQUENCE [LARGE SCALE GENOMIC DNA]</scope>
    <source>
        <strain evidence="2">cv. St1</strain>
    </source>
</reference>
<accession>A0A1Q3CY03</accession>
<evidence type="ECO:0000313" key="2">
    <source>
        <dbReference type="Proteomes" id="UP000187406"/>
    </source>
</evidence>
<evidence type="ECO:0000313" key="1">
    <source>
        <dbReference type="EMBL" id="GAV85025.1"/>
    </source>
</evidence>
<dbReference type="PANTHER" id="PTHR34222:SF97">
    <property type="entry name" value="CATALYTIC REGION, PUTATIVE-RELATED"/>
    <property type="match status" value="1"/>
</dbReference>
<name>A0A1Q3CY03_CEPFO</name>
<dbReference type="Proteomes" id="UP000187406">
    <property type="component" value="Unassembled WGS sequence"/>
</dbReference>
<comment type="caution">
    <text evidence="1">The sequence shown here is derived from an EMBL/GenBank/DDBJ whole genome shotgun (WGS) entry which is preliminary data.</text>
</comment>
<dbReference type="OrthoDB" id="1748863at2759"/>
<sequence>MGLNDSYGNIRSQIQLMSPFPTLGQAYSLINLEESHKGIISMTGSYIAGHNDSHAAFLSKNYKGKNNVTQDGIKCEYWHWSGHTKENCYKLIGYPPSHSVTSVS</sequence>
<dbReference type="AlphaFoldDB" id="A0A1Q3CY03"/>
<dbReference type="EMBL" id="BDDD01003427">
    <property type="protein sequence ID" value="GAV85025.1"/>
    <property type="molecule type" value="Genomic_DNA"/>
</dbReference>
<dbReference type="PANTHER" id="PTHR34222">
    <property type="entry name" value="GAG_PRE-INTEGRS DOMAIN-CONTAINING PROTEIN"/>
    <property type="match status" value="1"/>
</dbReference>
<proteinExistence type="predicted"/>
<dbReference type="InParanoid" id="A0A1Q3CY03"/>
<protein>
    <submittedName>
        <fullName evidence="1">Uncharacterized protein</fullName>
    </submittedName>
</protein>
<organism evidence="1 2">
    <name type="scientific">Cephalotus follicularis</name>
    <name type="common">Albany pitcher plant</name>
    <dbReference type="NCBI Taxonomy" id="3775"/>
    <lineage>
        <taxon>Eukaryota</taxon>
        <taxon>Viridiplantae</taxon>
        <taxon>Streptophyta</taxon>
        <taxon>Embryophyta</taxon>
        <taxon>Tracheophyta</taxon>
        <taxon>Spermatophyta</taxon>
        <taxon>Magnoliopsida</taxon>
        <taxon>eudicotyledons</taxon>
        <taxon>Gunneridae</taxon>
        <taxon>Pentapetalae</taxon>
        <taxon>rosids</taxon>
        <taxon>fabids</taxon>
        <taxon>Oxalidales</taxon>
        <taxon>Cephalotaceae</taxon>
        <taxon>Cephalotus</taxon>
    </lineage>
</organism>
<gene>
    <name evidence="1" type="ORF">CFOL_v3_28465</name>
</gene>
<keyword evidence="2" id="KW-1185">Reference proteome</keyword>